<proteinExistence type="predicted"/>
<dbReference type="InterPro" id="IPR053336">
    <property type="entry name" value="Rhoptry_Surface_Assoc"/>
</dbReference>
<dbReference type="PANTHER" id="PTHR37320">
    <property type="entry name" value="AG-1 BLOOD STAGE MEMBRANE PROTEIN HOMOLOGUE"/>
    <property type="match status" value="1"/>
</dbReference>
<sequence>MFRRNARTRYEARAHSQNIRASDIMDFPTTPVDGEFIMYDLTSGKYVTSGKDAVSTAEMNAAITNLIDGAPGTLNTLKEIADTLGDPDNIATDLISKVNATAVKTDLISFDPNTPRSVNLNQILGIDIKDFEITRNKIAAGEITTSKIADRNIGELQIAINSITTNHIAAQQVTTNKIADLAINQNKLATGSVTSLKIGQSQVINNHLASNSVQENNILNDSITTSKILNQNITTSKLKDGDVTSIKLAQQCVNTTNLANDCVTNAKMADNAVQSENILNQSITSAKMATSSITAINITDGNVTTSKFAAGAVDSNALGTSSVTRNKIANLEVVTDKLAYHAVTEDQIAVNAVTNNKIKNDEISLSKMKADSIGTNQLIDNSVTSAKIANNTIVVGDLANDCVTTDKILDSNITAVKLASNSVETAKIKNRNVTSEKIAENAITKFELASNAIETTHLKALNVTTSKIADKNITFSKIQDVAPNTIVARNDNDTGVLSSVTILDKQLLIGTGNGFNARELSGDVTMNNLGEVTVSADAITTSKIGAQQVTKDKIKAKDITHAEIATKTITGGSSGNIAFNTIISENILADEIKQSNVGPGAIGTTELEDRKVTSIKIDNGAVTSNELGINAVETTHIKDLNVTHAKLAADSVISSKILNGNITTAKIADSAIVSAKIADNNVILSKIQKIDGNALLVNNTGASDNVVAKVVSNKQLLIGNGAGFNSRILTGDITMDNEGVVTVSNNAINNSKIATNSIDINQLQANSVGSTQLVIASVSGGATGIIALDTITTDNLAANSVDSSEIKNDAVITSKILAGNVTLDKLDAPISHKLSVIDVQGLTTENPLVLNNITSNSTNITNNTIAITALTTGAPELLNTLSEIASALGNDANYATSVTTNLAGKVSKGTLANPVVEDIYGTKTFHSLIGGSISGLAAQATKLATVNGQAVTIAGKPFDGLSNISIAPEDITGLNVGSKQIISTAERVKINNIQFSTTPTTAIDLYALNQNVDNAVLKSDVNQSIQGEKTFTKNVTINAGYKLMGDVDGQIKQATQSLITTVGTLLSLNVAGTITSAGITSTENITATGKTVSAETFSAAGNISAVNITSTGDFIGNVTGNLTGDFTGNIKGPSDGGNIESVFVNSQWDANQNAYTKAIIKADLIGAVTGGITGDVAGNSTGCTGNSATATQLLASKKIGNVDFDGTQDIVPSTIAIVTDVAAAERFVTFNDSNANAAQQIKNHADFKYKPSEGKLTVPTIVSSLIGNITGNVNGNVLKAADNSVVINADTKIATLNGITMGGDITMGANDITGTNGSTITMTTLNGTLGTAAQTSITSVGTLSSLNVGGDLIVTSGNLEIQGATAVLTCSSLVGEVTGNASSATELKDMRTIAGQNFNGTQSITKEQLATGGIITVDGTQTLTNKTLDSTTLNGTLTVGSNDITGTSGSVITMTTLNGTLGTASQPNITSVGTLAGLMVSGNINMNDQQISNCEKLSLKAGSSIDGTSITFKGNAYTVTNGVYTGPSANNNVSSNSIGIPTTFTSTLAVSGAVTISSTLTMGTNNIDCTGLIGGTTATFVGSFNGNAATVTNGLYNSSPSAQEVNSDMNFNKKCVFSHGNNQFTNGLTIAGGLVVDSIDISGKITAGAGGGFKGNYYDSSNATIIDNTSGSVVFTGALTGTASFATALVTTVKIGSPNIGTLSTSNSVGATVDFTGQADVTLTPQHCGISTAGLTTGDTTMISGDERIKYDGYEASINANTLGISNIVGTGNSITGALDNISEINQFLTGSNEVGSTIGGTLGAEFLKYLKLGTSGATAASSTIYDNITFHKNIEAPSGLTGIASQATRLETARKIGSNFAGTINQDYVEFNGTANVTLTPRLVGLGNADDTSDVNKPVSTAVQAELDLKAPLAAPTFTGTPAAPTATPGTNTTQLATTAFVKTAVDNLVDSAPGALDTLNELAAAIGDDANYAATVTTALSGKHPSITTSARLDANLIGANGDVSNTEYGYLYGVTSAIQTQINSKQATITDASLTIARTNGLQAALDSKQAALDLKAPLAAPTFTGTPAAPTATAETNTTQLATTAFVKTAVDNYATTVTSALTDKAPSASPIFTGVVTLPAITTNSAATSAATKAYVDSVEHVTDGAVTTAKIANNAVTTVKILDANVTTAKILDANVTTAKILDANVTTAKIADDAVTAAKLANDSVTAAKLAGDVAGTGLELAAVTGSLSINATVVTKVGTQELENKTLKDPTIKNSSDHTIGLPTSAGTLALISDISGKADLAGPTFTGTVGGITKLMVGLGNADDTSDVNKPVSTAVQIALNSKQASITTLARLDADLIGVNGNVSNAEYGYLDGVTSAIQPQIDSKQATITDGTGLTFNGTTLNCDITDTQLTKAQITAMGFIETDTDTTYTAGTGLTLTGTVFTVNAGTVPLLNQNTTGNADTASAAKAGSALAVALSGKANLASPTFTGTVGGITKSMVGLGNADDTSDVNKPISAAVQTALNNKIEATLSNVEVENFMVSTGTDADPNNQVTPRFIGETYIYTANNIESAWIAVGTAINKWLKITA</sequence>
<evidence type="ECO:0000313" key="1">
    <source>
        <dbReference type="EMBL" id="QHT95056.1"/>
    </source>
</evidence>
<dbReference type="EMBL" id="MN740233">
    <property type="protein sequence ID" value="QHT95056.1"/>
    <property type="molecule type" value="Genomic_DNA"/>
</dbReference>
<accession>A0A6C0IRL2</accession>
<evidence type="ECO:0008006" key="2">
    <source>
        <dbReference type="Google" id="ProtNLM"/>
    </source>
</evidence>
<protein>
    <recommendedName>
        <fullName evidence="2">Peptidase S74 domain-containing protein</fullName>
    </recommendedName>
</protein>
<name>A0A6C0IRL2_9ZZZZ</name>
<organism evidence="1">
    <name type="scientific">viral metagenome</name>
    <dbReference type="NCBI Taxonomy" id="1070528"/>
    <lineage>
        <taxon>unclassified sequences</taxon>
        <taxon>metagenomes</taxon>
        <taxon>organismal metagenomes</taxon>
    </lineage>
</organism>
<reference evidence="1" key="1">
    <citation type="journal article" date="2020" name="Nature">
        <title>Giant virus diversity and host interactions through global metagenomics.</title>
        <authorList>
            <person name="Schulz F."/>
            <person name="Roux S."/>
            <person name="Paez-Espino D."/>
            <person name="Jungbluth S."/>
            <person name="Walsh D.A."/>
            <person name="Denef V.J."/>
            <person name="McMahon K.D."/>
            <person name="Konstantinidis K.T."/>
            <person name="Eloe-Fadrosh E.A."/>
            <person name="Kyrpides N.C."/>
            <person name="Woyke T."/>
        </authorList>
    </citation>
    <scope>NUCLEOTIDE SEQUENCE</scope>
    <source>
        <strain evidence="1">GVMAG-M-3300024261-37</strain>
    </source>
</reference>
<dbReference type="PANTHER" id="PTHR37320:SF1">
    <property type="entry name" value="RHOPTRY SURFACE PROTEIN CERLI2"/>
    <property type="match status" value="1"/>
</dbReference>